<dbReference type="RefSeq" id="WP_115269748.1">
    <property type="nucleotide sequence ID" value="NZ_JBNPNB010000019.1"/>
</dbReference>
<dbReference type="Gene3D" id="1.10.530.10">
    <property type="match status" value="1"/>
</dbReference>
<dbReference type="InterPro" id="IPR023346">
    <property type="entry name" value="Lysozyme-like_dom_sf"/>
</dbReference>
<sequence>MFKWLRRLVILLLVAFVAYRAYLVHESVKKVEAYRSMVATSLAENGTNTNIDLILAIIYTETKGAELDVMQSSESVDGQANSITDSETSIKQGVKLLTDNLVLANEKGTDAWSAVQAYNFGTGYIDYVAKHGKKHTIELAKTYSRDVVAPSLGNTTGETYFYHHPLALISGGRLYKNGGNIYYAREVHFNLWLMQLFNW</sequence>
<comment type="subcellular location">
    <subcellularLocation>
        <location evidence="1">Cell surface</location>
    </subcellularLocation>
</comment>
<organism evidence="3 4">
    <name type="scientific">Streptococcus hyointestinalis</name>
    <dbReference type="NCBI Taxonomy" id="1337"/>
    <lineage>
        <taxon>Bacteria</taxon>
        <taxon>Bacillati</taxon>
        <taxon>Bacillota</taxon>
        <taxon>Bacilli</taxon>
        <taxon>Lactobacillales</taxon>
        <taxon>Streptococcaceae</taxon>
        <taxon>Streptococcus</taxon>
    </lineage>
</organism>
<name>A0A380KD13_9STRE</name>
<evidence type="ECO:0000256" key="1">
    <source>
        <dbReference type="ARBA" id="ARBA00004241"/>
    </source>
</evidence>
<dbReference type="SUPFAM" id="SSF53955">
    <property type="entry name" value="Lysozyme-like"/>
    <property type="match status" value="1"/>
</dbReference>
<dbReference type="OrthoDB" id="1654978at2"/>
<dbReference type="GeneID" id="78356962"/>
<keyword evidence="4" id="KW-1185">Reference proteome</keyword>
<protein>
    <submittedName>
        <fullName evidence="3">Lipoprotein</fullName>
    </submittedName>
</protein>
<dbReference type="Pfam" id="PF13702">
    <property type="entry name" value="Lysozyme_like"/>
    <property type="match status" value="1"/>
</dbReference>
<dbReference type="InterPro" id="IPR047194">
    <property type="entry name" value="CwlT-like_lysozyme"/>
</dbReference>
<dbReference type="GO" id="GO:0009986">
    <property type="term" value="C:cell surface"/>
    <property type="evidence" value="ECO:0007669"/>
    <property type="project" value="UniProtKB-SubCell"/>
</dbReference>
<evidence type="ECO:0000313" key="4">
    <source>
        <dbReference type="Proteomes" id="UP000254924"/>
    </source>
</evidence>
<feature type="domain" description="CwlT-like lysozyme" evidence="2">
    <location>
        <begin position="29"/>
        <end position="190"/>
    </location>
</feature>
<dbReference type="CDD" id="cd16891">
    <property type="entry name" value="CwlT-like"/>
    <property type="match status" value="1"/>
</dbReference>
<dbReference type="AlphaFoldDB" id="A0A380KD13"/>
<keyword evidence="3" id="KW-0449">Lipoprotein</keyword>
<proteinExistence type="predicted"/>
<evidence type="ECO:0000313" key="3">
    <source>
        <dbReference type="EMBL" id="SUN62036.1"/>
    </source>
</evidence>
<reference evidence="3 4" key="1">
    <citation type="submission" date="2018-06" db="EMBL/GenBank/DDBJ databases">
        <authorList>
            <consortium name="Pathogen Informatics"/>
            <person name="Doyle S."/>
        </authorList>
    </citation>
    <scope>NUCLEOTIDE SEQUENCE [LARGE SCALE GENOMIC DNA]</scope>
    <source>
        <strain evidence="3 4">NCTC12224</strain>
    </source>
</reference>
<evidence type="ECO:0000259" key="2">
    <source>
        <dbReference type="Pfam" id="PF13702"/>
    </source>
</evidence>
<dbReference type="EMBL" id="UHFN01000007">
    <property type="protein sequence ID" value="SUN62036.1"/>
    <property type="molecule type" value="Genomic_DNA"/>
</dbReference>
<accession>A0A380KD13</accession>
<gene>
    <name evidence="3" type="ORF">NCTC12224_01682</name>
</gene>
<dbReference type="Proteomes" id="UP000254924">
    <property type="component" value="Unassembled WGS sequence"/>
</dbReference>